<dbReference type="AlphaFoldDB" id="A0A917XMI4"/>
<reference evidence="1" key="1">
    <citation type="journal article" date="2014" name="Int. J. Syst. Evol. Microbiol.">
        <title>Complete genome sequence of Corynebacterium casei LMG S-19264T (=DSM 44701T), isolated from a smear-ripened cheese.</title>
        <authorList>
            <consortium name="US DOE Joint Genome Institute (JGI-PGF)"/>
            <person name="Walter F."/>
            <person name="Albersmeier A."/>
            <person name="Kalinowski J."/>
            <person name="Ruckert C."/>
        </authorList>
    </citation>
    <scope>NUCLEOTIDE SEQUENCE</scope>
    <source>
        <strain evidence="1">CGMCC 4.7110</strain>
    </source>
</reference>
<organism evidence="1 2">
    <name type="scientific">Streptomyces fuscichromogenes</name>
    <dbReference type="NCBI Taxonomy" id="1324013"/>
    <lineage>
        <taxon>Bacteria</taxon>
        <taxon>Bacillati</taxon>
        <taxon>Actinomycetota</taxon>
        <taxon>Actinomycetes</taxon>
        <taxon>Kitasatosporales</taxon>
        <taxon>Streptomycetaceae</taxon>
        <taxon>Streptomyces</taxon>
    </lineage>
</organism>
<keyword evidence="2" id="KW-1185">Reference proteome</keyword>
<name>A0A917XMI4_9ACTN</name>
<dbReference type="Gene3D" id="3.10.180.10">
    <property type="entry name" value="2,3-Dihydroxybiphenyl 1,2-Dioxygenase, domain 1"/>
    <property type="match status" value="1"/>
</dbReference>
<evidence type="ECO:0000313" key="2">
    <source>
        <dbReference type="Proteomes" id="UP000653411"/>
    </source>
</evidence>
<dbReference type="InterPro" id="IPR029068">
    <property type="entry name" value="Glyas_Bleomycin-R_OHBP_Dase"/>
</dbReference>
<dbReference type="Pfam" id="PF13669">
    <property type="entry name" value="Glyoxalase_4"/>
    <property type="match status" value="1"/>
</dbReference>
<reference evidence="1" key="2">
    <citation type="submission" date="2020-09" db="EMBL/GenBank/DDBJ databases">
        <authorList>
            <person name="Sun Q."/>
            <person name="Zhou Y."/>
        </authorList>
    </citation>
    <scope>NUCLEOTIDE SEQUENCE</scope>
    <source>
        <strain evidence="1">CGMCC 4.7110</strain>
    </source>
</reference>
<dbReference type="RefSeq" id="WP_189268582.1">
    <property type="nucleotide sequence ID" value="NZ_BMML01000032.1"/>
</dbReference>
<comment type="caution">
    <text evidence="1">The sequence shown here is derived from an EMBL/GenBank/DDBJ whole genome shotgun (WGS) entry which is preliminary data.</text>
</comment>
<evidence type="ECO:0000313" key="1">
    <source>
        <dbReference type="EMBL" id="GGN40595.1"/>
    </source>
</evidence>
<dbReference type="EMBL" id="BMML01000032">
    <property type="protein sequence ID" value="GGN40595.1"/>
    <property type="molecule type" value="Genomic_DNA"/>
</dbReference>
<gene>
    <name evidence="1" type="ORF">GCM10011578_088110</name>
</gene>
<dbReference type="SUPFAM" id="SSF54593">
    <property type="entry name" value="Glyoxalase/Bleomycin resistance protein/Dihydroxybiphenyl dioxygenase"/>
    <property type="match status" value="1"/>
</dbReference>
<protein>
    <submittedName>
        <fullName evidence="1">Glyoxalase</fullName>
    </submittedName>
</protein>
<sequence>MRQATLPAALPGGIRQIGYVVRDLDSAMDSWLSLGVGPWHVIRGMPVHALYRGQPCATTVSVALSNSRDLQIELIRQDDDTPSIYTEFLSSEREGYQQLAWWVDDLDDAVRAVVGATGWPVVWSSDDTKSSLRYAYLEPPNGPAQAIEIMERTAGTDGFAETLRSAAASWDGSQRILSRPPRGAS</sequence>
<proteinExistence type="predicted"/>
<accession>A0A917XMI4</accession>
<dbReference type="Proteomes" id="UP000653411">
    <property type="component" value="Unassembled WGS sequence"/>
</dbReference>